<gene>
    <name evidence="2" type="ORF">US86_C0007G0067</name>
</gene>
<evidence type="ECO:0000256" key="1">
    <source>
        <dbReference type="SAM" id="Coils"/>
    </source>
</evidence>
<feature type="coiled-coil region" evidence="1">
    <location>
        <begin position="42"/>
        <end position="72"/>
    </location>
</feature>
<reference evidence="2 3" key="1">
    <citation type="journal article" date="2015" name="Nature">
        <title>rRNA introns, odd ribosomes, and small enigmatic genomes across a large radiation of phyla.</title>
        <authorList>
            <person name="Brown C.T."/>
            <person name="Hug L.A."/>
            <person name="Thomas B.C."/>
            <person name="Sharon I."/>
            <person name="Castelle C.J."/>
            <person name="Singh A."/>
            <person name="Wilkins M.J."/>
            <person name="Williams K.H."/>
            <person name="Banfield J.F."/>
        </authorList>
    </citation>
    <scope>NUCLEOTIDE SEQUENCE [LARGE SCALE GENOMIC DNA]</scope>
</reference>
<organism evidence="2 3">
    <name type="scientific">Candidatus Daviesbacteria bacterium GW2011_GWA2_38_24</name>
    <dbReference type="NCBI Taxonomy" id="1618422"/>
    <lineage>
        <taxon>Bacteria</taxon>
        <taxon>Candidatus Daviesiibacteriota</taxon>
    </lineage>
</organism>
<dbReference type="AlphaFoldDB" id="A0A0G0JH13"/>
<dbReference type="EMBL" id="LBUP01000007">
    <property type="protein sequence ID" value="KKQ66022.1"/>
    <property type="molecule type" value="Genomic_DNA"/>
</dbReference>
<evidence type="ECO:0000313" key="2">
    <source>
        <dbReference type="EMBL" id="KKQ66022.1"/>
    </source>
</evidence>
<keyword evidence="1" id="KW-0175">Coiled coil</keyword>
<comment type="caution">
    <text evidence="2">The sequence shown here is derived from an EMBL/GenBank/DDBJ whole genome shotgun (WGS) entry which is preliminary data.</text>
</comment>
<evidence type="ECO:0000313" key="3">
    <source>
        <dbReference type="Proteomes" id="UP000034235"/>
    </source>
</evidence>
<proteinExistence type="predicted"/>
<dbReference type="Proteomes" id="UP000034235">
    <property type="component" value="Unassembled WGS sequence"/>
</dbReference>
<protein>
    <submittedName>
        <fullName evidence="2">Uncharacterized protein</fullName>
    </submittedName>
</protein>
<accession>A0A0G0JH13</accession>
<sequence length="234" mass="26309">MTESEVEGVPNSFTTPTQKIAESSRRNVYLYKEPQAVLKTRKPELSNRFNSAQEAVQKIEEEQTDKKEVLRVLDKVGLNSETIPPASFVIHDGIQGGREYSEVQRSINNGVTLRQDKLKIFSLKDEELRNLQKIFKANIQMWRKNNNVIDILGSPSSSPGTAVKFIRRLLPIFYSENIMVDGEGKVHFVDTGVLTKHTAGRVFNIARNLEVVGSIFSLGIISGILALRKARVLQ</sequence>
<name>A0A0G0JH13_9BACT</name>